<organism evidence="3 4">
    <name type="scientific">Slackia exigua (strain ATCC 700122 / DSM 15923 / CIP 105133 / JCM 11022 / KCTC 5966 / S-7)</name>
    <dbReference type="NCBI Taxonomy" id="649764"/>
    <lineage>
        <taxon>Bacteria</taxon>
        <taxon>Bacillati</taxon>
        <taxon>Actinomycetota</taxon>
        <taxon>Coriobacteriia</taxon>
        <taxon>Eggerthellales</taxon>
        <taxon>Eggerthellaceae</taxon>
        <taxon>Slackia</taxon>
    </lineage>
</organism>
<evidence type="ECO:0000256" key="2">
    <source>
        <dbReference type="ARBA" id="ARBA00022695"/>
    </source>
</evidence>
<name>D0WIS1_SLAES</name>
<reference evidence="3" key="1">
    <citation type="submission" date="2009-10" db="EMBL/GenBank/DDBJ databases">
        <authorList>
            <person name="Weinstock G."/>
            <person name="Sodergren E."/>
            <person name="Clifton S."/>
            <person name="Fulton L."/>
            <person name="Fulton B."/>
            <person name="Courtney L."/>
            <person name="Fronick C."/>
            <person name="Harrison M."/>
            <person name="Strong C."/>
            <person name="Farmer C."/>
            <person name="Delahaunty K."/>
            <person name="Markovic C."/>
            <person name="Hall O."/>
            <person name="Minx P."/>
            <person name="Tomlinson C."/>
            <person name="Mitreva M."/>
            <person name="Nelson J."/>
            <person name="Hou S."/>
            <person name="Wollam A."/>
            <person name="Pepin K.H."/>
            <person name="Johnson M."/>
            <person name="Bhonagiri V."/>
            <person name="Nash W.E."/>
            <person name="Warren W."/>
            <person name="Chinwalla A."/>
            <person name="Mardis E.R."/>
            <person name="Wilson R.K."/>
        </authorList>
    </citation>
    <scope>NUCLEOTIDE SEQUENCE [LARGE SCALE GENOMIC DNA]</scope>
    <source>
        <strain evidence="3">ATCC 700122</strain>
    </source>
</reference>
<accession>D0WIS1</accession>
<keyword evidence="4" id="KW-1185">Reference proteome</keyword>
<dbReference type="Gene3D" id="3.90.550.10">
    <property type="entry name" value="Spore Coat Polysaccharide Biosynthesis Protein SpsA, Chain A"/>
    <property type="match status" value="1"/>
</dbReference>
<evidence type="ECO:0000313" key="4">
    <source>
        <dbReference type="Proteomes" id="UP000006001"/>
    </source>
</evidence>
<dbReference type="Proteomes" id="UP000006001">
    <property type="component" value="Unassembled WGS sequence"/>
</dbReference>
<keyword evidence="2 3" id="KW-0548">Nucleotidyltransferase</keyword>
<protein>
    <submittedName>
        <fullName evidence="3">2-C-methyl-D-erythritol 4-phosphate cytidylyltransferase</fullName>
    </submittedName>
</protein>
<dbReference type="GO" id="GO:0070567">
    <property type="term" value="F:cytidylyltransferase activity"/>
    <property type="evidence" value="ECO:0007669"/>
    <property type="project" value="InterPro"/>
</dbReference>
<dbReference type="EMBL" id="ACUX02000018">
    <property type="protein sequence ID" value="EEZ60622.1"/>
    <property type="molecule type" value="Genomic_DNA"/>
</dbReference>
<dbReference type="InterPro" id="IPR034683">
    <property type="entry name" value="IspD/TarI"/>
</dbReference>
<dbReference type="PANTHER" id="PTHR43015:SF1">
    <property type="entry name" value="D-RIBITOL-5-PHOSPHATE CYTIDYLYLTRANSFERASE"/>
    <property type="match status" value="1"/>
</dbReference>
<keyword evidence="1" id="KW-0808">Transferase</keyword>
<dbReference type="Pfam" id="PF01128">
    <property type="entry name" value="IspD"/>
    <property type="match status" value="1"/>
</dbReference>
<evidence type="ECO:0000313" key="3">
    <source>
        <dbReference type="EMBL" id="EEZ60622.1"/>
    </source>
</evidence>
<dbReference type="GO" id="GO:0005829">
    <property type="term" value="C:cytosol"/>
    <property type="evidence" value="ECO:0007669"/>
    <property type="project" value="TreeGrafter"/>
</dbReference>
<dbReference type="HOGENOM" id="CLU_061281_2_3_11"/>
<dbReference type="InterPro" id="IPR029044">
    <property type="entry name" value="Nucleotide-diphossugar_trans"/>
</dbReference>
<dbReference type="AlphaFoldDB" id="D0WIS1"/>
<dbReference type="SUPFAM" id="SSF53448">
    <property type="entry name" value="Nucleotide-diphospho-sugar transferases"/>
    <property type="match status" value="1"/>
</dbReference>
<comment type="caution">
    <text evidence="3">The sequence shown here is derived from an EMBL/GenBank/DDBJ whole genome shotgun (WGS) entry which is preliminary data.</text>
</comment>
<dbReference type="STRING" id="649764.HMPREF0762_01746"/>
<proteinExistence type="predicted"/>
<dbReference type="eggNOG" id="COG1211">
    <property type="taxonomic scope" value="Bacteria"/>
</dbReference>
<sequence>MAFKEHGMSRTYKRILLLMMGGSGTRFGAPVPKQFVEVEGKPTFSYLVEKYASIDFADRMVIVCNGDWVDYTREWVGNLGLGIDWAVVNGGASRSESVKNGLTEAAKSAVAGDIVFIHDVTHPYVDEAHLEELSAAAAAHGGATMGECQYDTVYGIDPETRMLERVIPRQTVVTGASPEAFEFSRIWGIYSTLSVDELENYTSAGALALAFDIPIEVVPTDLINLKITYRNDMEAFKKLFHNYYF</sequence>
<evidence type="ECO:0000256" key="1">
    <source>
        <dbReference type="ARBA" id="ARBA00022679"/>
    </source>
</evidence>
<dbReference type="PANTHER" id="PTHR43015">
    <property type="entry name" value="D-RIBITOL-5-PHOSPHATE CYTIDYLYLTRANSFERASE"/>
    <property type="match status" value="1"/>
</dbReference>
<gene>
    <name evidence="3" type="ORF">HMPREF0762_01746</name>
</gene>